<reference evidence="1 2" key="1">
    <citation type="submission" date="2018-02" db="EMBL/GenBank/DDBJ databases">
        <title>Genome sequence of the basidiomycete white-rot fungus Phlebia centrifuga.</title>
        <authorList>
            <person name="Granchi Z."/>
            <person name="Peng M."/>
            <person name="de Vries R.P."/>
            <person name="Hilden K."/>
            <person name="Makela M.R."/>
            <person name="Grigoriev I."/>
            <person name="Riley R."/>
        </authorList>
    </citation>
    <scope>NUCLEOTIDE SEQUENCE [LARGE SCALE GENOMIC DNA]</scope>
    <source>
        <strain evidence="1 2">FBCC195</strain>
    </source>
</reference>
<dbReference type="EMBL" id="MLYV02001067">
    <property type="protein sequence ID" value="PSR73719.1"/>
    <property type="molecule type" value="Genomic_DNA"/>
</dbReference>
<dbReference type="SUPFAM" id="SSF52047">
    <property type="entry name" value="RNI-like"/>
    <property type="match status" value="1"/>
</dbReference>
<name>A0A2R6NMW1_9APHY</name>
<comment type="caution">
    <text evidence="1">The sequence shown here is derived from an EMBL/GenBank/DDBJ whole genome shotgun (WGS) entry which is preliminary data.</text>
</comment>
<sequence>MHINRPRPARGASFKANAEGWLSSVARKTGLQPKKKLTRRSSSQNFTLRYIPPEVWGVVIEHACLQHHDPLDTSHELSFLEESSTQLTTYRAAMRDKVTLSLVSKQWHAYARDFLYEFIWISSAAQAKSLAHTLLMQSLVVQPQSSSMPTLGSFIRRLHIETPVLERCAPADLRSILDNAPGLSIYSDRHSVQRSLYCDGPDPRCSSEEILRLVANSKIRRLSWTSYGDAPFQQRMTPLLTNIAVQLEYLELSSCSPNFRTVFPQTQGLNLDETRMDVCLPSLRALKVSLDNNTFAVLASWDMPQLTNLSVLSSDFSYTGPGFASFFQAHGTKLTQLELGHSSSLVEEHYLTAPHHSHPSTPVPLAEWCPNLREFICSADAEWHWQSPDWIAAHILLPAHPRIELIGIRDIDARLRDDPFIPSGEPYFTLYEQLCSLLQTDAFPALRFVRDMSKESHAMRSYSPQPRVSQFWHRVVNRCKEREVWLEDCTGVNVTARSLLRAAHLHTPTY</sequence>
<dbReference type="AlphaFoldDB" id="A0A2R6NMW1"/>
<evidence type="ECO:0000313" key="1">
    <source>
        <dbReference type="EMBL" id="PSR73719.1"/>
    </source>
</evidence>
<organism evidence="1 2">
    <name type="scientific">Hermanssonia centrifuga</name>
    <dbReference type="NCBI Taxonomy" id="98765"/>
    <lineage>
        <taxon>Eukaryota</taxon>
        <taxon>Fungi</taxon>
        <taxon>Dikarya</taxon>
        <taxon>Basidiomycota</taxon>
        <taxon>Agaricomycotina</taxon>
        <taxon>Agaricomycetes</taxon>
        <taxon>Polyporales</taxon>
        <taxon>Meruliaceae</taxon>
        <taxon>Hermanssonia</taxon>
    </lineage>
</organism>
<proteinExistence type="predicted"/>
<dbReference type="Gene3D" id="3.80.10.10">
    <property type="entry name" value="Ribonuclease Inhibitor"/>
    <property type="match status" value="1"/>
</dbReference>
<dbReference type="OrthoDB" id="3258324at2759"/>
<evidence type="ECO:0000313" key="2">
    <source>
        <dbReference type="Proteomes" id="UP000186601"/>
    </source>
</evidence>
<protein>
    <submittedName>
        <fullName evidence="1">Uncharacterized protein</fullName>
    </submittedName>
</protein>
<gene>
    <name evidence="1" type="ORF">PHLCEN_2v10438</name>
</gene>
<accession>A0A2R6NMW1</accession>
<keyword evidence="2" id="KW-1185">Reference proteome</keyword>
<dbReference type="Proteomes" id="UP000186601">
    <property type="component" value="Unassembled WGS sequence"/>
</dbReference>
<dbReference type="InterPro" id="IPR032675">
    <property type="entry name" value="LRR_dom_sf"/>
</dbReference>